<keyword evidence="1" id="KW-0812">Transmembrane</keyword>
<gene>
    <name evidence="2" type="ORF">JY572_28260</name>
</gene>
<sequence length="160" mass="17605">MALPSHHYARDALNAELHVQVEVVEVVLPDVTPGHAWVTGRIARVFKGSQGLLSARVTFEVPCLRDGDRPPPSGIRWRKADELEQAVVVEAYLTLHEGRYQVAGYSTLLLEAVTDEPQRTFTEEQAQPDVPPKTRIRVGGVLLLGLLIAAVSLMAFFVLS</sequence>
<accession>A0ABX7N0K7</accession>
<keyword evidence="1" id="KW-1133">Transmembrane helix</keyword>
<evidence type="ECO:0000313" key="3">
    <source>
        <dbReference type="Proteomes" id="UP000663090"/>
    </source>
</evidence>
<name>A0ABX7N0K7_9BACT</name>
<reference evidence="2 3" key="1">
    <citation type="submission" date="2021-02" db="EMBL/GenBank/DDBJ databases">
        <title>De Novo genome assembly of isolated myxobacteria.</title>
        <authorList>
            <person name="Stevens D.C."/>
        </authorList>
    </citation>
    <scope>NUCLEOTIDE SEQUENCE [LARGE SCALE GENOMIC DNA]</scope>
    <source>
        <strain evidence="2 3">SCHIC003</strain>
    </source>
</reference>
<feature type="transmembrane region" description="Helical" evidence="1">
    <location>
        <begin position="141"/>
        <end position="159"/>
    </location>
</feature>
<dbReference type="Proteomes" id="UP000663090">
    <property type="component" value="Chromosome"/>
</dbReference>
<dbReference type="RefSeq" id="WP_206713967.1">
    <property type="nucleotide sequence ID" value="NZ_CP071091.1"/>
</dbReference>
<dbReference type="EMBL" id="CP071091">
    <property type="protein sequence ID" value="QSQ12237.1"/>
    <property type="molecule type" value="Genomic_DNA"/>
</dbReference>
<protein>
    <submittedName>
        <fullName evidence="2">Uncharacterized protein</fullName>
    </submittedName>
</protein>
<evidence type="ECO:0000256" key="1">
    <source>
        <dbReference type="SAM" id="Phobius"/>
    </source>
</evidence>
<evidence type="ECO:0000313" key="2">
    <source>
        <dbReference type="EMBL" id="QSQ12237.1"/>
    </source>
</evidence>
<keyword evidence="3" id="KW-1185">Reference proteome</keyword>
<organism evidence="2 3">
    <name type="scientific">Myxococcus landrumensis</name>
    <dbReference type="NCBI Taxonomy" id="2813577"/>
    <lineage>
        <taxon>Bacteria</taxon>
        <taxon>Pseudomonadati</taxon>
        <taxon>Myxococcota</taxon>
        <taxon>Myxococcia</taxon>
        <taxon>Myxococcales</taxon>
        <taxon>Cystobacterineae</taxon>
        <taxon>Myxococcaceae</taxon>
        <taxon>Myxococcus</taxon>
    </lineage>
</organism>
<keyword evidence="1" id="KW-0472">Membrane</keyword>
<proteinExistence type="predicted"/>